<dbReference type="AlphaFoldDB" id="A0AAV7LGE8"/>
<protein>
    <submittedName>
        <fullName evidence="2">Uncharacterized protein</fullName>
    </submittedName>
</protein>
<reference evidence="2" key="1">
    <citation type="journal article" date="2022" name="bioRxiv">
        <title>Sequencing and chromosome-scale assembly of the giantPleurodeles waltlgenome.</title>
        <authorList>
            <person name="Brown T."/>
            <person name="Elewa A."/>
            <person name="Iarovenko S."/>
            <person name="Subramanian E."/>
            <person name="Araus A.J."/>
            <person name="Petzold A."/>
            <person name="Susuki M."/>
            <person name="Suzuki K.-i.T."/>
            <person name="Hayashi T."/>
            <person name="Toyoda A."/>
            <person name="Oliveira C."/>
            <person name="Osipova E."/>
            <person name="Leigh N.D."/>
            <person name="Simon A."/>
            <person name="Yun M.H."/>
        </authorList>
    </citation>
    <scope>NUCLEOTIDE SEQUENCE</scope>
    <source>
        <strain evidence="2">20211129_DDA</strain>
        <tissue evidence="2">Liver</tissue>
    </source>
</reference>
<dbReference type="EMBL" id="JANPWB010000015">
    <property type="protein sequence ID" value="KAJ1090615.1"/>
    <property type="molecule type" value="Genomic_DNA"/>
</dbReference>
<keyword evidence="3" id="KW-1185">Reference proteome</keyword>
<sequence>MPPPTFLPHERSRASAPQGPSCSYLRPVPLRRLSFARSPISDQGVGWAASQHPARPHRPPAAPASNVVLCCPLLWATGQHPGPVTPHKGLRLQETSTKPRRPASGVPDKTCPHRPGPPHSSAASRYPGGLRAMHDPPRPSPHSPPGFAPVQRPDSGALTVPEDTSRAHWLHDGAYKLVFLRAGGGASEKDSYVAAILATPTALPALELYYIASHTRSWKHTAQ</sequence>
<proteinExistence type="predicted"/>
<name>A0AAV7LGE8_PLEWA</name>
<feature type="compositionally biased region" description="Pro residues" evidence="1">
    <location>
        <begin position="138"/>
        <end position="147"/>
    </location>
</feature>
<feature type="region of interest" description="Disordered" evidence="1">
    <location>
        <begin position="80"/>
        <end position="164"/>
    </location>
</feature>
<evidence type="ECO:0000313" key="3">
    <source>
        <dbReference type="Proteomes" id="UP001066276"/>
    </source>
</evidence>
<dbReference type="Proteomes" id="UP001066276">
    <property type="component" value="Chromosome 11"/>
</dbReference>
<evidence type="ECO:0000256" key="1">
    <source>
        <dbReference type="SAM" id="MobiDB-lite"/>
    </source>
</evidence>
<accession>A0AAV7LGE8</accession>
<comment type="caution">
    <text evidence="2">The sequence shown here is derived from an EMBL/GenBank/DDBJ whole genome shotgun (WGS) entry which is preliminary data.</text>
</comment>
<feature type="region of interest" description="Disordered" evidence="1">
    <location>
        <begin position="1"/>
        <end position="23"/>
    </location>
</feature>
<organism evidence="2 3">
    <name type="scientific">Pleurodeles waltl</name>
    <name type="common">Iberian ribbed newt</name>
    <dbReference type="NCBI Taxonomy" id="8319"/>
    <lineage>
        <taxon>Eukaryota</taxon>
        <taxon>Metazoa</taxon>
        <taxon>Chordata</taxon>
        <taxon>Craniata</taxon>
        <taxon>Vertebrata</taxon>
        <taxon>Euteleostomi</taxon>
        <taxon>Amphibia</taxon>
        <taxon>Batrachia</taxon>
        <taxon>Caudata</taxon>
        <taxon>Salamandroidea</taxon>
        <taxon>Salamandridae</taxon>
        <taxon>Pleurodelinae</taxon>
        <taxon>Pleurodeles</taxon>
    </lineage>
</organism>
<evidence type="ECO:0000313" key="2">
    <source>
        <dbReference type="EMBL" id="KAJ1090615.1"/>
    </source>
</evidence>
<gene>
    <name evidence="2" type="ORF">NDU88_003745</name>
</gene>